<feature type="transmembrane region" description="Helical" evidence="1">
    <location>
        <begin position="6"/>
        <end position="25"/>
    </location>
</feature>
<reference evidence="2 3" key="1">
    <citation type="submission" date="2016-10" db="EMBL/GenBank/DDBJ databases">
        <authorList>
            <person name="de Groot N.N."/>
        </authorList>
    </citation>
    <scope>NUCLEOTIDE SEQUENCE [LARGE SCALE GENOMIC DNA]</scope>
    <source>
        <strain evidence="2 3">DSM 22274</strain>
    </source>
</reference>
<protein>
    <submittedName>
        <fullName evidence="2">Uncharacterized protein</fullName>
    </submittedName>
</protein>
<sequence length="53" mass="5864">MDITWLLVVLLLIVLFASISIVGALHRIRDASEKALAVLEDQSTRQAKENSSQ</sequence>
<evidence type="ECO:0000313" key="2">
    <source>
        <dbReference type="EMBL" id="SEE86149.1"/>
    </source>
</evidence>
<accession>A0A1H5M9H0</accession>
<keyword evidence="1" id="KW-0812">Transmembrane</keyword>
<dbReference type="Proteomes" id="UP000182725">
    <property type="component" value="Unassembled WGS sequence"/>
</dbReference>
<dbReference type="EMBL" id="FNTV01000001">
    <property type="protein sequence ID" value="SEE86149.1"/>
    <property type="molecule type" value="Genomic_DNA"/>
</dbReference>
<evidence type="ECO:0000256" key="1">
    <source>
        <dbReference type="SAM" id="Phobius"/>
    </source>
</evidence>
<proteinExistence type="predicted"/>
<gene>
    <name evidence="2" type="ORF">SAMN04489740_2828</name>
</gene>
<dbReference type="AlphaFoldDB" id="A0A1H5M9H0"/>
<keyword evidence="1" id="KW-0472">Membrane</keyword>
<keyword evidence="1" id="KW-1133">Transmembrane helix</keyword>
<evidence type="ECO:0000313" key="3">
    <source>
        <dbReference type="Proteomes" id="UP000182725"/>
    </source>
</evidence>
<organism evidence="2 3">
    <name type="scientific">Arthrobacter alpinus</name>
    <dbReference type="NCBI Taxonomy" id="656366"/>
    <lineage>
        <taxon>Bacteria</taxon>
        <taxon>Bacillati</taxon>
        <taxon>Actinomycetota</taxon>
        <taxon>Actinomycetes</taxon>
        <taxon>Micrococcales</taxon>
        <taxon>Micrococcaceae</taxon>
        <taxon>Arthrobacter</taxon>
    </lineage>
</organism>
<name>A0A1H5M9H0_9MICC</name>